<evidence type="ECO:0000313" key="3">
    <source>
        <dbReference type="Proteomes" id="UP000321570"/>
    </source>
</evidence>
<gene>
    <name evidence="2" type="ORF">WMSIL1_LOCUS13215</name>
</gene>
<keyword evidence="1" id="KW-1133">Transmembrane helix</keyword>
<feature type="transmembrane region" description="Helical" evidence="1">
    <location>
        <begin position="17"/>
        <end position="34"/>
    </location>
</feature>
<reference evidence="2 3" key="1">
    <citation type="submission" date="2019-07" db="EMBL/GenBank/DDBJ databases">
        <authorList>
            <person name="Jastrzebski P J."/>
            <person name="Paukszto L."/>
            <person name="Jastrzebski P J."/>
        </authorList>
    </citation>
    <scope>NUCLEOTIDE SEQUENCE [LARGE SCALE GENOMIC DNA]</scope>
    <source>
        <strain evidence="2 3">WMS-il1</strain>
    </source>
</reference>
<accession>A0A564Z7C9</accession>
<evidence type="ECO:0000313" key="2">
    <source>
        <dbReference type="EMBL" id="VUZ55332.1"/>
    </source>
</evidence>
<protein>
    <submittedName>
        <fullName evidence="2">Uncharacterized protein</fullName>
    </submittedName>
</protein>
<sequence length="73" mass="8637">MSRIKANAVYLFKNAPHLVYALPIATICFAWSVYRHQGRRADGLDRTFKYKKVYSVKRREDVVITDENRDLFN</sequence>
<evidence type="ECO:0000256" key="1">
    <source>
        <dbReference type="SAM" id="Phobius"/>
    </source>
</evidence>
<keyword evidence="3" id="KW-1185">Reference proteome</keyword>
<keyword evidence="1" id="KW-0812">Transmembrane</keyword>
<proteinExistence type="predicted"/>
<organism evidence="2 3">
    <name type="scientific">Hymenolepis diminuta</name>
    <name type="common">Rat tapeworm</name>
    <dbReference type="NCBI Taxonomy" id="6216"/>
    <lineage>
        <taxon>Eukaryota</taxon>
        <taxon>Metazoa</taxon>
        <taxon>Spiralia</taxon>
        <taxon>Lophotrochozoa</taxon>
        <taxon>Platyhelminthes</taxon>
        <taxon>Cestoda</taxon>
        <taxon>Eucestoda</taxon>
        <taxon>Cyclophyllidea</taxon>
        <taxon>Hymenolepididae</taxon>
        <taxon>Hymenolepis</taxon>
    </lineage>
</organism>
<keyword evidence="1" id="KW-0472">Membrane</keyword>
<name>A0A564Z7C9_HYMDI</name>
<dbReference type="AlphaFoldDB" id="A0A564Z7C9"/>
<dbReference type="Proteomes" id="UP000321570">
    <property type="component" value="Unassembled WGS sequence"/>
</dbReference>
<dbReference type="EMBL" id="CABIJS010000691">
    <property type="protein sequence ID" value="VUZ55332.1"/>
    <property type="molecule type" value="Genomic_DNA"/>
</dbReference>